<organism evidence="1 2">
    <name type="scientific">Nannocystis punicea</name>
    <dbReference type="NCBI Taxonomy" id="2995304"/>
    <lineage>
        <taxon>Bacteria</taxon>
        <taxon>Pseudomonadati</taxon>
        <taxon>Myxococcota</taxon>
        <taxon>Polyangia</taxon>
        <taxon>Nannocystales</taxon>
        <taxon>Nannocystaceae</taxon>
        <taxon>Nannocystis</taxon>
    </lineage>
</organism>
<keyword evidence="2" id="KW-1185">Reference proteome</keyword>
<dbReference type="EMBL" id="CP114040">
    <property type="protein sequence ID" value="WAS92521.1"/>
    <property type="molecule type" value="Genomic_DNA"/>
</dbReference>
<gene>
    <name evidence="1" type="ORF">O0S08_40595</name>
</gene>
<sequence length="189" mass="21607">MNLSELRAQMAKNLWFRGPSGAHPRLDGLRAATERWATSLREQTGLCTTLFGMEGPNAYFRIFIALAADLPDHPSELDYDEVEARGPAEYLEIRSCAVMPVAECTWHSFRVEDDEWEHDVFDLFDERWFAGRETRRALAELVVRLGEGAGLAVLSWELTHAPADPEWPRPEFAPEAPELRHFLFPGYFD</sequence>
<evidence type="ECO:0000313" key="1">
    <source>
        <dbReference type="EMBL" id="WAS92521.1"/>
    </source>
</evidence>
<evidence type="ECO:0000313" key="2">
    <source>
        <dbReference type="Proteomes" id="UP001164459"/>
    </source>
</evidence>
<dbReference type="Proteomes" id="UP001164459">
    <property type="component" value="Chromosome"/>
</dbReference>
<accession>A0ABY7GZV0</accession>
<name>A0ABY7GZV0_9BACT</name>
<protein>
    <submittedName>
        <fullName evidence="1">Uncharacterized protein</fullName>
    </submittedName>
</protein>
<dbReference type="RefSeq" id="WP_269034878.1">
    <property type="nucleotide sequence ID" value="NZ_CP114040.1"/>
</dbReference>
<proteinExistence type="predicted"/>
<reference evidence="1" key="1">
    <citation type="submission" date="2022-11" db="EMBL/GenBank/DDBJ databases">
        <title>Minimal conservation of predation-associated metabolite biosynthetic gene clusters underscores biosynthetic potential of Myxococcota including descriptions for ten novel species: Archangium lansinium sp. nov., Myxococcus landrumus sp. nov., Nannocystis bai.</title>
        <authorList>
            <person name="Ahearne A."/>
            <person name="Stevens C."/>
            <person name="Dowd S."/>
        </authorList>
    </citation>
    <scope>NUCLEOTIDE SEQUENCE</scope>
    <source>
        <strain evidence="1">Fl3</strain>
    </source>
</reference>